<comment type="caution">
    <text evidence="5">The sequence shown here is derived from an EMBL/GenBank/DDBJ whole genome shotgun (WGS) entry which is preliminary data.</text>
</comment>
<dbReference type="Proteomes" id="UP000321577">
    <property type="component" value="Unassembled WGS sequence"/>
</dbReference>
<keyword evidence="2" id="KW-0378">Hydrolase</keyword>
<dbReference type="PANTHER" id="PTHR48081:SF30">
    <property type="entry name" value="ACETYL-HYDROLASE LIPR-RELATED"/>
    <property type="match status" value="1"/>
</dbReference>
<dbReference type="Pfam" id="PF20434">
    <property type="entry name" value="BD-FAE"/>
    <property type="match status" value="1"/>
</dbReference>
<evidence type="ECO:0000256" key="3">
    <source>
        <dbReference type="SAM" id="SignalP"/>
    </source>
</evidence>
<dbReference type="InterPro" id="IPR029058">
    <property type="entry name" value="AB_hydrolase_fold"/>
</dbReference>
<sequence length="311" mass="33714">MKLIACLLLATFVSLPALAQNAKKAKKAPKEDIKLTSEAVKTREVVYKTTPQGELKLHVFSPSGEVQAAVQRPCVVFFFGGGWKNGTFKQFVPQAEYLATRGIVAACADYRILNQHKTLPDKAVEDAKSAIRWVRGHAVELGIDPNKVIASGGSAGGHLAACTALVSAYDAESDDKSISAKPNAMVLFNPALNISTLYKERVTGEALMTLEMAEAITPNSFLSKDTPPAIIFFGTADKLKLGGDEYVKKARELGLRAEMWSAKDMPHGFFNREPWIQVTARKMDEFLASLGYLGGEPTLKAPEGVPSLDKE</sequence>
<feature type="domain" description="BD-FAE-like" evidence="4">
    <location>
        <begin position="69"/>
        <end position="239"/>
    </location>
</feature>
<gene>
    <name evidence="5" type="ORF">BGE01nite_09460</name>
</gene>
<dbReference type="GO" id="GO:0004806">
    <property type="term" value="F:triacylglycerol lipase activity"/>
    <property type="evidence" value="ECO:0007669"/>
    <property type="project" value="TreeGrafter"/>
</dbReference>
<feature type="signal peptide" evidence="3">
    <location>
        <begin position="1"/>
        <end position="19"/>
    </location>
</feature>
<dbReference type="InterPro" id="IPR050300">
    <property type="entry name" value="GDXG_lipolytic_enzyme"/>
</dbReference>
<dbReference type="SUPFAM" id="SSF53474">
    <property type="entry name" value="alpha/beta-Hydrolases"/>
    <property type="match status" value="1"/>
</dbReference>
<name>A0A512M4J9_9BACT</name>
<keyword evidence="6" id="KW-1185">Reference proteome</keyword>
<accession>A0A512M4J9</accession>
<dbReference type="PANTHER" id="PTHR48081">
    <property type="entry name" value="AB HYDROLASE SUPERFAMILY PROTEIN C4A8.06C"/>
    <property type="match status" value="1"/>
</dbReference>
<feature type="chain" id="PRO_5021970300" evidence="3">
    <location>
        <begin position="20"/>
        <end position="311"/>
    </location>
</feature>
<dbReference type="RefSeq" id="WP_170266591.1">
    <property type="nucleotide sequence ID" value="NZ_BKAG01000004.1"/>
</dbReference>
<keyword evidence="3" id="KW-0732">Signal</keyword>
<dbReference type="InterPro" id="IPR049492">
    <property type="entry name" value="BD-FAE-like_dom"/>
</dbReference>
<dbReference type="AlphaFoldDB" id="A0A512M4J9"/>
<evidence type="ECO:0000259" key="4">
    <source>
        <dbReference type="Pfam" id="PF20434"/>
    </source>
</evidence>
<evidence type="ECO:0000256" key="2">
    <source>
        <dbReference type="ARBA" id="ARBA00022801"/>
    </source>
</evidence>
<comment type="similarity">
    <text evidence="1">Belongs to the 'GDXG' lipolytic enzyme family.</text>
</comment>
<dbReference type="EMBL" id="BKAG01000004">
    <property type="protein sequence ID" value="GEP41655.1"/>
    <property type="molecule type" value="Genomic_DNA"/>
</dbReference>
<organism evidence="5 6">
    <name type="scientific">Brevifollis gellanilyticus</name>
    <dbReference type="NCBI Taxonomy" id="748831"/>
    <lineage>
        <taxon>Bacteria</taxon>
        <taxon>Pseudomonadati</taxon>
        <taxon>Verrucomicrobiota</taxon>
        <taxon>Verrucomicrobiia</taxon>
        <taxon>Verrucomicrobiales</taxon>
        <taxon>Verrucomicrobiaceae</taxon>
    </lineage>
</organism>
<reference evidence="5 6" key="1">
    <citation type="submission" date="2019-07" db="EMBL/GenBank/DDBJ databases">
        <title>Whole genome shotgun sequence of Brevifollis gellanilyticus NBRC 108608.</title>
        <authorList>
            <person name="Hosoyama A."/>
            <person name="Uohara A."/>
            <person name="Ohji S."/>
            <person name="Ichikawa N."/>
        </authorList>
    </citation>
    <scope>NUCLEOTIDE SEQUENCE [LARGE SCALE GENOMIC DNA]</scope>
    <source>
        <strain evidence="5 6">NBRC 108608</strain>
    </source>
</reference>
<dbReference type="Gene3D" id="3.40.50.1820">
    <property type="entry name" value="alpha/beta hydrolase"/>
    <property type="match status" value="1"/>
</dbReference>
<protein>
    <submittedName>
        <fullName evidence="5">Lipase</fullName>
    </submittedName>
</protein>
<evidence type="ECO:0000313" key="5">
    <source>
        <dbReference type="EMBL" id="GEP41655.1"/>
    </source>
</evidence>
<proteinExistence type="inferred from homology"/>
<evidence type="ECO:0000256" key="1">
    <source>
        <dbReference type="ARBA" id="ARBA00010515"/>
    </source>
</evidence>
<evidence type="ECO:0000313" key="6">
    <source>
        <dbReference type="Proteomes" id="UP000321577"/>
    </source>
</evidence>